<name>A0A1N7JNP6_9RHOB</name>
<protein>
    <recommendedName>
        <fullName evidence="3">Lipoprotein</fullName>
    </recommendedName>
</protein>
<dbReference type="AlphaFoldDB" id="A0A1N7JNP6"/>
<dbReference type="STRING" id="453582.SAMN05421580_10250"/>
<proteinExistence type="predicted"/>
<dbReference type="OrthoDB" id="7691501at2"/>
<evidence type="ECO:0000313" key="2">
    <source>
        <dbReference type="Proteomes" id="UP000186221"/>
    </source>
</evidence>
<evidence type="ECO:0000313" key="1">
    <source>
        <dbReference type="EMBL" id="SIS50983.1"/>
    </source>
</evidence>
<keyword evidence="2" id="KW-1185">Reference proteome</keyword>
<dbReference type="RefSeq" id="WP_076483660.1">
    <property type="nucleotide sequence ID" value="NZ_FTOG01000002.1"/>
</dbReference>
<sequence>MARGWAYGFTVAGVTLAACGPVPVEVAERQCLNEVRPVAPVSGEGAMGVTSEGFRSKMELTFTLGSGGQGDPSARYNACVKRKSGRMPTRPLYARTDWKG</sequence>
<reference evidence="2" key="1">
    <citation type="submission" date="2017-01" db="EMBL/GenBank/DDBJ databases">
        <authorList>
            <person name="Varghese N."/>
            <person name="Submissions S."/>
        </authorList>
    </citation>
    <scope>NUCLEOTIDE SEQUENCE [LARGE SCALE GENOMIC DNA]</scope>
    <source>
        <strain evidence="2">DSM 19945</strain>
    </source>
</reference>
<dbReference type="EMBL" id="FTOG01000002">
    <property type="protein sequence ID" value="SIS50983.1"/>
    <property type="molecule type" value="Genomic_DNA"/>
</dbReference>
<dbReference type="Proteomes" id="UP000186221">
    <property type="component" value="Unassembled WGS sequence"/>
</dbReference>
<organism evidence="1 2">
    <name type="scientific">Rhodobacter aestuarii</name>
    <dbReference type="NCBI Taxonomy" id="453582"/>
    <lineage>
        <taxon>Bacteria</taxon>
        <taxon>Pseudomonadati</taxon>
        <taxon>Pseudomonadota</taxon>
        <taxon>Alphaproteobacteria</taxon>
        <taxon>Rhodobacterales</taxon>
        <taxon>Rhodobacter group</taxon>
        <taxon>Rhodobacter</taxon>
    </lineage>
</organism>
<dbReference type="PROSITE" id="PS51257">
    <property type="entry name" value="PROKAR_LIPOPROTEIN"/>
    <property type="match status" value="1"/>
</dbReference>
<gene>
    <name evidence="1" type="ORF">SAMN05421580_10250</name>
</gene>
<evidence type="ECO:0008006" key="3">
    <source>
        <dbReference type="Google" id="ProtNLM"/>
    </source>
</evidence>
<accession>A0A1N7JNP6</accession>